<dbReference type="PANTHER" id="PTHR43767">
    <property type="entry name" value="LONG-CHAIN-FATTY-ACID--COA LIGASE"/>
    <property type="match status" value="1"/>
</dbReference>
<dbReference type="InterPro" id="IPR042099">
    <property type="entry name" value="ANL_N_sf"/>
</dbReference>
<dbReference type="Gene3D" id="3.30.300.30">
    <property type="match status" value="1"/>
</dbReference>
<organism evidence="3 4">
    <name type="scientific">Geomicrobium sediminis</name>
    <dbReference type="NCBI Taxonomy" id="1347788"/>
    <lineage>
        <taxon>Bacteria</taxon>
        <taxon>Bacillati</taxon>
        <taxon>Bacillota</taxon>
        <taxon>Bacilli</taxon>
        <taxon>Bacillales</taxon>
        <taxon>Geomicrobium</taxon>
    </lineage>
</organism>
<protein>
    <submittedName>
        <fullName evidence="3">Acyl-CoA synthetase (AMP-forming)/AMP-acid ligase II</fullName>
    </submittedName>
</protein>
<dbReference type="PROSITE" id="PS00455">
    <property type="entry name" value="AMP_BINDING"/>
    <property type="match status" value="1"/>
</dbReference>
<keyword evidence="3" id="KW-0436">Ligase</keyword>
<accession>A0ABS2PHQ9</accession>
<evidence type="ECO:0000313" key="4">
    <source>
        <dbReference type="Proteomes" id="UP000741863"/>
    </source>
</evidence>
<feature type="domain" description="AMP-dependent synthetase/ligase" evidence="1">
    <location>
        <begin position="7"/>
        <end position="367"/>
    </location>
</feature>
<dbReference type="Proteomes" id="UP000741863">
    <property type="component" value="Unassembled WGS sequence"/>
</dbReference>
<dbReference type="InterPro" id="IPR045851">
    <property type="entry name" value="AMP-bd_C_sf"/>
</dbReference>
<dbReference type="InterPro" id="IPR000873">
    <property type="entry name" value="AMP-dep_synth/lig_dom"/>
</dbReference>
<dbReference type="EMBL" id="JAFBEC010000020">
    <property type="protein sequence ID" value="MBM7634970.1"/>
    <property type="molecule type" value="Genomic_DNA"/>
</dbReference>
<reference evidence="3 4" key="1">
    <citation type="submission" date="2021-01" db="EMBL/GenBank/DDBJ databases">
        <title>Genomic Encyclopedia of Type Strains, Phase IV (KMG-IV): sequencing the most valuable type-strain genomes for metagenomic binning, comparative biology and taxonomic classification.</title>
        <authorList>
            <person name="Goeker M."/>
        </authorList>
    </citation>
    <scope>NUCLEOTIDE SEQUENCE [LARGE SCALE GENOMIC DNA]</scope>
    <source>
        <strain evidence="3 4">DSM 25540</strain>
    </source>
</reference>
<keyword evidence="4" id="KW-1185">Reference proteome</keyword>
<dbReference type="InterPro" id="IPR025110">
    <property type="entry name" value="AMP-bd_C"/>
</dbReference>
<dbReference type="Gene3D" id="3.40.50.12780">
    <property type="entry name" value="N-terminal domain of ligase-like"/>
    <property type="match status" value="1"/>
</dbReference>
<proteinExistence type="predicted"/>
<dbReference type="InterPro" id="IPR050237">
    <property type="entry name" value="ATP-dep_AMP-bd_enzyme"/>
</dbReference>
<comment type="caution">
    <text evidence="3">The sequence shown here is derived from an EMBL/GenBank/DDBJ whole genome shotgun (WGS) entry which is preliminary data.</text>
</comment>
<dbReference type="Pfam" id="PF13193">
    <property type="entry name" value="AMP-binding_C"/>
    <property type="match status" value="1"/>
</dbReference>
<dbReference type="Pfam" id="PF00501">
    <property type="entry name" value="AMP-binding"/>
    <property type="match status" value="1"/>
</dbReference>
<evidence type="ECO:0000259" key="2">
    <source>
        <dbReference type="Pfam" id="PF13193"/>
    </source>
</evidence>
<sequence>MNISQLLERNARKYYDKEAFVSGSVRRTYGEVDRIVNTLAHEFRNQGIEQDDRVLLYCPNTLDFVYSYFAIMRIDAIVVPVNAKFTSRELAYVIEHSEAKACIVHEQLMTQAEPLLERHPISWFTTGQSNERIASIYIENESDYNLPLKSTRVDDELTTILYTSGTTGDPKGVMFSSRNILSVATMMCIETEINEPSNVLHLMPLTHSAPLHLFFVAGMYVGATHILAPTFTPDLLLDLIEQESVTHFFGAPVAYLLTAKHKQIQSRDLTSIQRFVYGGAPLSASEVKFVQQAFQSDQFMCVYGLTEAGPSGTFLAPNEHERKAGSIGKRAALNCEIDIVNDNGDHVPRGEVGEIVLRGEGTMLGLYKDEAKTAEVLKDDLLFTGDLAREDEDGYIWVVDRKKDMIISGGVNVYPKEIEHVLQDHPAIIEAAVVGVPHPEWGETIKAFLVTTDGLVPNINDYLSTQLASYKIPKLYEALEELPRNASGKLLKQVLKTRKVESR</sequence>
<dbReference type="GO" id="GO:0016874">
    <property type="term" value="F:ligase activity"/>
    <property type="evidence" value="ECO:0007669"/>
    <property type="project" value="UniProtKB-KW"/>
</dbReference>
<evidence type="ECO:0000259" key="1">
    <source>
        <dbReference type="Pfam" id="PF00501"/>
    </source>
</evidence>
<feature type="domain" description="AMP-binding enzyme C-terminal" evidence="2">
    <location>
        <begin position="417"/>
        <end position="489"/>
    </location>
</feature>
<dbReference type="PANTHER" id="PTHR43767:SF1">
    <property type="entry name" value="NONRIBOSOMAL PEPTIDE SYNTHASE PES1 (EUROFUNG)-RELATED"/>
    <property type="match status" value="1"/>
</dbReference>
<gene>
    <name evidence="3" type="ORF">JOD17_004113</name>
</gene>
<dbReference type="InterPro" id="IPR020845">
    <property type="entry name" value="AMP-binding_CS"/>
</dbReference>
<evidence type="ECO:0000313" key="3">
    <source>
        <dbReference type="EMBL" id="MBM7634970.1"/>
    </source>
</evidence>
<name>A0ABS2PHQ9_9BACL</name>
<dbReference type="RefSeq" id="WP_204699716.1">
    <property type="nucleotide sequence ID" value="NZ_JAFBEC010000020.1"/>
</dbReference>
<dbReference type="SUPFAM" id="SSF56801">
    <property type="entry name" value="Acetyl-CoA synthetase-like"/>
    <property type="match status" value="1"/>
</dbReference>